<proteinExistence type="inferred from homology"/>
<dbReference type="InterPro" id="IPR039426">
    <property type="entry name" value="TonB-dep_rcpt-like"/>
</dbReference>
<dbReference type="Proteomes" id="UP001520878">
    <property type="component" value="Unassembled WGS sequence"/>
</dbReference>
<dbReference type="InterPro" id="IPR036942">
    <property type="entry name" value="Beta-barrel_TonB_sf"/>
</dbReference>
<dbReference type="EMBL" id="JAJEWP010000001">
    <property type="protein sequence ID" value="MCC2615506.1"/>
    <property type="molecule type" value="Genomic_DNA"/>
</dbReference>
<evidence type="ECO:0000313" key="12">
    <source>
        <dbReference type="EMBL" id="MCC2615506.1"/>
    </source>
</evidence>
<dbReference type="PANTHER" id="PTHR47234:SF3">
    <property type="entry name" value="SECRETIN_TONB SHORT N-TERMINAL DOMAIN-CONTAINING PROTEIN"/>
    <property type="match status" value="1"/>
</dbReference>
<dbReference type="Pfam" id="PF00593">
    <property type="entry name" value="TonB_dep_Rec_b-barrel"/>
    <property type="match status" value="1"/>
</dbReference>
<dbReference type="InterPro" id="IPR000531">
    <property type="entry name" value="Beta-barrel_TonB"/>
</dbReference>
<gene>
    <name evidence="12" type="ORF">LJ739_04535</name>
</gene>
<reference evidence="12 13" key="1">
    <citation type="submission" date="2021-10" db="EMBL/GenBank/DDBJ databases">
        <title>Draft genome of Aestuariibacter halophilus JC2043.</title>
        <authorList>
            <person name="Emsley S.A."/>
            <person name="Pfannmuller K.M."/>
            <person name="Ushijima B."/>
            <person name="Saw J.H."/>
            <person name="Videau P."/>
        </authorList>
    </citation>
    <scope>NUCLEOTIDE SEQUENCE [LARGE SCALE GENOMIC DNA]</scope>
    <source>
        <strain evidence="12 13">JC2043</strain>
    </source>
</reference>
<dbReference type="Gene3D" id="2.40.170.20">
    <property type="entry name" value="TonB-dependent receptor, beta-barrel domain"/>
    <property type="match status" value="1"/>
</dbReference>
<evidence type="ECO:0000256" key="2">
    <source>
        <dbReference type="ARBA" id="ARBA00022448"/>
    </source>
</evidence>
<comment type="similarity">
    <text evidence="8 9">Belongs to the TonB-dependent receptor family.</text>
</comment>
<dbReference type="Gene3D" id="2.170.130.10">
    <property type="entry name" value="TonB-dependent receptor, plug domain"/>
    <property type="match status" value="1"/>
</dbReference>
<comment type="subcellular location">
    <subcellularLocation>
        <location evidence="1 8">Cell outer membrane</location>
        <topology evidence="1 8">Multi-pass membrane protein</topology>
    </subcellularLocation>
</comment>
<keyword evidence="12" id="KW-0675">Receptor</keyword>
<dbReference type="InterPro" id="IPR012910">
    <property type="entry name" value="Plug_dom"/>
</dbReference>
<protein>
    <submittedName>
        <fullName evidence="12">TonB-dependent receptor</fullName>
    </submittedName>
</protein>
<dbReference type="RefSeq" id="WP_229157416.1">
    <property type="nucleotide sequence ID" value="NZ_JAJEWP010000001.1"/>
</dbReference>
<dbReference type="PANTHER" id="PTHR47234">
    <property type="match status" value="1"/>
</dbReference>
<keyword evidence="2 8" id="KW-0813">Transport</keyword>
<feature type="domain" description="TonB-dependent receptor plug" evidence="11">
    <location>
        <begin position="140"/>
        <end position="256"/>
    </location>
</feature>
<keyword evidence="5 9" id="KW-0798">TonB box</keyword>
<evidence type="ECO:0000256" key="9">
    <source>
        <dbReference type="RuleBase" id="RU003357"/>
    </source>
</evidence>
<comment type="caution">
    <text evidence="12">The sequence shown here is derived from an EMBL/GenBank/DDBJ whole genome shotgun (WGS) entry which is preliminary data.</text>
</comment>
<name>A0ABS8G5W8_9ALTE</name>
<evidence type="ECO:0000256" key="8">
    <source>
        <dbReference type="PROSITE-ProRule" id="PRU01360"/>
    </source>
</evidence>
<evidence type="ECO:0000256" key="6">
    <source>
        <dbReference type="ARBA" id="ARBA00023136"/>
    </source>
</evidence>
<dbReference type="CDD" id="cd01347">
    <property type="entry name" value="ligand_gated_channel"/>
    <property type="match status" value="1"/>
</dbReference>
<dbReference type="InterPro" id="IPR037066">
    <property type="entry name" value="Plug_dom_sf"/>
</dbReference>
<accession>A0ABS8G5W8</accession>
<organism evidence="12 13">
    <name type="scientific">Fluctibacter halophilus</name>
    <dbReference type="NCBI Taxonomy" id="226011"/>
    <lineage>
        <taxon>Bacteria</taxon>
        <taxon>Pseudomonadati</taxon>
        <taxon>Pseudomonadota</taxon>
        <taxon>Gammaproteobacteria</taxon>
        <taxon>Alteromonadales</taxon>
        <taxon>Alteromonadaceae</taxon>
        <taxon>Fluctibacter</taxon>
    </lineage>
</organism>
<evidence type="ECO:0000259" key="10">
    <source>
        <dbReference type="Pfam" id="PF00593"/>
    </source>
</evidence>
<dbReference type="Gene3D" id="3.55.50.30">
    <property type="match status" value="1"/>
</dbReference>
<keyword evidence="6 8" id="KW-0472">Membrane</keyword>
<keyword evidence="13" id="KW-1185">Reference proteome</keyword>
<dbReference type="SUPFAM" id="SSF56935">
    <property type="entry name" value="Porins"/>
    <property type="match status" value="1"/>
</dbReference>
<evidence type="ECO:0000256" key="7">
    <source>
        <dbReference type="ARBA" id="ARBA00023237"/>
    </source>
</evidence>
<evidence type="ECO:0000256" key="1">
    <source>
        <dbReference type="ARBA" id="ARBA00004571"/>
    </source>
</evidence>
<dbReference type="Pfam" id="PF07715">
    <property type="entry name" value="Plug"/>
    <property type="match status" value="1"/>
</dbReference>
<evidence type="ECO:0000259" key="11">
    <source>
        <dbReference type="Pfam" id="PF07715"/>
    </source>
</evidence>
<evidence type="ECO:0000256" key="5">
    <source>
        <dbReference type="ARBA" id="ARBA00023077"/>
    </source>
</evidence>
<sequence length="950" mass="102560">MLLAVGTLTACYAQAEDKTNFSIPSQPANQALTEFARQANITLLFPVDLAEQVSANALFGNYSVELGIVKLLEGTTLYAVADEQGRLTVKPVPTFPVAAESPPLPTSQTGEEAELAESIEKIAIVGTRASPRSEVASVVPLDIISQADLEGQGDGDLINLLTNIVPSLNVNDQPINDATTLVRPVNLRGMAADHTLVLVNGKRRHRSAVITFLGGGLSDGAQGPDISTIPASALQQVEVLRDGAAAQYGSDAIAGVINFVLKDDSSGGELSLKGAEYGAGDGEMVQLQWHQGFSLLDTGFVALSAEYRQQHGTSRSVQRDDAQQLIDSGNRFVPQPAQHWGSPAVDHDVKFAVNAGVPIGQDSEWYLFGILANRDVAGGFYYRHPHLRRGVFTDGEGNLLVGDLDGLGQGVSCPSVPINDDNVLDDTAYQLIADPSSAVGQNCFAFNELFPGGFTPTFSGDIDDGSLYTGVRSRYGEWSVDGGLGIGYSAVDYRLFDTVNPSLGPDSPTEFLPGSVSQREFNVNLDVQRSFDLHTADALHLAAGFEWRRESYEQTAGDPASHTVGLLAYDPATGMSQGFGIGSNGFPGYKQASAGRWTRGNWALYTDVEAELSSDVVLGLAARFEHFTDFGSTFDGKVSARFRLDEALALRGSISSGFKAPTVGQSNVINVTTAFGPNGLEDQATLPPTNPISQQLGATALSPEESVNLSFGLVGDFLPQWSFTLDYFNIQLTDRISTTSAIPLTDEDIDALLRQGIQDALSFSAAKYFTNDFDTTTQGIDLVVNGDFTWHTIPTRLTLAYNWTDTEVDRLTTYRRQDADGNIYLETNLTEQRIRMIEDNLPAHRLTVSLRQSFEHIATQLRLNYYGGFYEDHLDASAGFDIYSGGIWTLDGQVSWQLNEALNLTLGAKNLLDKRPDENPYQGEVGSRYPATSPSGINGALWYLRGKVVF</sequence>
<evidence type="ECO:0000313" key="13">
    <source>
        <dbReference type="Proteomes" id="UP001520878"/>
    </source>
</evidence>
<keyword evidence="4 8" id="KW-0812">Transmembrane</keyword>
<dbReference type="PROSITE" id="PS52016">
    <property type="entry name" value="TONB_DEPENDENT_REC_3"/>
    <property type="match status" value="1"/>
</dbReference>
<feature type="domain" description="TonB-dependent receptor-like beta-barrel" evidence="10">
    <location>
        <begin position="461"/>
        <end position="911"/>
    </location>
</feature>
<keyword evidence="3 8" id="KW-1134">Transmembrane beta strand</keyword>
<evidence type="ECO:0000256" key="4">
    <source>
        <dbReference type="ARBA" id="ARBA00022692"/>
    </source>
</evidence>
<keyword evidence="7 8" id="KW-0998">Cell outer membrane</keyword>
<evidence type="ECO:0000256" key="3">
    <source>
        <dbReference type="ARBA" id="ARBA00022452"/>
    </source>
</evidence>